<proteinExistence type="predicted"/>
<organism evidence="1 2">
    <name type="scientific">Oryza meyeriana var. granulata</name>
    <dbReference type="NCBI Taxonomy" id="110450"/>
    <lineage>
        <taxon>Eukaryota</taxon>
        <taxon>Viridiplantae</taxon>
        <taxon>Streptophyta</taxon>
        <taxon>Embryophyta</taxon>
        <taxon>Tracheophyta</taxon>
        <taxon>Spermatophyta</taxon>
        <taxon>Magnoliopsida</taxon>
        <taxon>Liliopsida</taxon>
        <taxon>Poales</taxon>
        <taxon>Poaceae</taxon>
        <taxon>BOP clade</taxon>
        <taxon>Oryzoideae</taxon>
        <taxon>Oryzeae</taxon>
        <taxon>Oryzinae</taxon>
        <taxon>Oryza</taxon>
        <taxon>Oryza meyeriana</taxon>
    </lineage>
</organism>
<protein>
    <submittedName>
        <fullName evidence="1">Uncharacterized protein</fullName>
    </submittedName>
</protein>
<keyword evidence="2" id="KW-1185">Reference proteome</keyword>
<name>A0A6G1BVP1_9ORYZ</name>
<evidence type="ECO:0000313" key="2">
    <source>
        <dbReference type="Proteomes" id="UP000479710"/>
    </source>
</evidence>
<feature type="non-terminal residue" evidence="1">
    <location>
        <position position="52"/>
    </location>
</feature>
<dbReference type="AlphaFoldDB" id="A0A6G1BVP1"/>
<evidence type="ECO:0000313" key="1">
    <source>
        <dbReference type="EMBL" id="KAF0891922.1"/>
    </source>
</evidence>
<accession>A0A6G1BVP1</accession>
<reference evidence="1 2" key="1">
    <citation type="submission" date="2019-11" db="EMBL/GenBank/DDBJ databases">
        <title>Whole genome sequence of Oryza granulata.</title>
        <authorList>
            <person name="Li W."/>
        </authorList>
    </citation>
    <scope>NUCLEOTIDE SEQUENCE [LARGE SCALE GENOMIC DNA]</scope>
    <source>
        <strain evidence="2">cv. Menghai</strain>
        <tissue evidence="1">Leaf</tissue>
    </source>
</reference>
<dbReference type="Proteomes" id="UP000479710">
    <property type="component" value="Unassembled WGS sequence"/>
</dbReference>
<comment type="caution">
    <text evidence="1">The sequence shown here is derived from an EMBL/GenBank/DDBJ whole genome shotgun (WGS) entry which is preliminary data.</text>
</comment>
<sequence>MAPWTERADTVTHVLASHPGPVTLFRLSRTSFRGHVAVVEAWFRELAAKRAR</sequence>
<gene>
    <name evidence="1" type="ORF">E2562_011312</name>
</gene>
<dbReference type="EMBL" id="SPHZ02000011">
    <property type="protein sequence ID" value="KAF0891922.1"/>
    <property type="molecule type" value="Genomic_DNA"/>
</dbReference>